<dbReference type="GO" id="GO:0000981">
    <property type="term" value="F:DNA-binding transcription factor activity, RNA polymerase II-specific"/>
    <property type="evidence" value="ECO:0007669"/>
    <property type="project" value="InterPro"/>
</dbReference>
<evidence type="ECO:0000256" key="13">
    <source>
        <dbReference type="SAM" id="MobiDB-lite"/>
    </source>
</evidence>
<dbReference type="SMART" id="SM00389">
    <property type="entry name" value="HOX"/>
    <property type="match status" value="1"/>
</dbReference>
<feature type="DNA-binding region" description="Homeobox" evidence="10">
    <location>
        <begin position="533"/>
        <end position="592"/>
    </location>
</feature>
<evidence type="ECO:0000259" key="14">
    <source>
        <dbReference type="PROSITE" id="PS50071"/>
    </source>
</evidence>
<dbReference type="InterPro" id="IPR013847">
    <property type="entry name" value="POU"/>
</dbReference>
<dbReference type="GO" id="GO:0048666">
    <property type="term" value="P:neuron development"/>
    <property type="evidence" value="ECO:0007669"/>
    <property type="project" value="UniProtKB-ARBA"/>
</dbReference>
<dbReference type="GO" id="GO:0007608">
    <property type="term" value="P:sensory perception of smell"/>
    <property type="evidence" value="ECO:0007669"/>
    <property type="project" value="UniProtKB-KW"/>
</dbReference>
<dbReference type="InterPro" id="IPR000327">
    <property type="entry name" value="POU_dom"/>
</dbReference>
<dbReference type="GO" id="GO:0005634">
    <property type="term" value="C:nucleus"/>
    <property type="evidence" value="ECO:0007669"/>
    <property type="project" value="UniProtKB-SubCell"/>
</dbReference>
<proteinExistence type="inferred from homology"/>
<sequence length="597" mass="63919">MTRVHTLAQIRTHAHTHTHTHGEGWTNGWSRLATPMRGLKARAKMADVHEIRGASVTARGSAPVRRSSPFCWLIPSSPPLLSLPCMSANPRIVGKRHAAASSRTTNPRCNPTSTTYTDSAPTLRLSGEWKGRCECVLEARSAAVAAGVTLTAPSEGTDSGINRGPLSRDRLSGTQNDVLTGQDDGEQGTPRGTDHRPGVLSLREILAAALSRRAGSDAAAAEAMHAELYGEKLKESGSVRNMALLTVHCSSTSTKYSKVPRHVDAGRVRRSWSSAIVRVKGDLFGGLNSGLQDGLLSRAEALAADLGKHNAGTPMPLKHDPVSVYHHGAHMPTPHPNNRPHHQMSHPGMESLDMLDPANSMTTLTPMSESTGGGPGHHAGIHGPSVYGGMNGMMSHHHHHSNLGGGGGSVPHPAHHHPAMAAAAAAAAAAGLHPDADTDPRELEAFAERFKQRRIKLGVTQADVGKALANLKLPGVGALSQSTICRFESLTLSHNNMIALKPILQAWLEEAEAQAKNKRRDPDAPSVLPAGEKKRKRTSIAAPEKRSLEAYFAVQPRPSGEKIAAIAEKLDLKKNVVRVWFCNQRQKQKRMKFAAQH</sequence>
<keyword evidence="5 10" id="KW-0238">DNA-binding</keyword>
<evidence type="ECO:0000256" key="5">
    <source>
        <dbReference type="ARBA" id="ARBA00023125"/>
    </source>
</evidence>
<dbReference type="Pfam" id="PF00046">
    <property type="entry name" value="Homeodomain"/>
    <property type="match status" value="1"/>
</dbReference>
<evidence type="ECO:0000256" key="11">
    <source>
        <dbReference type="RuleBase" id="RU000682"/>
    </source>
</evidence>
<evidence type="ECO:0000313" key="16">
    <source>
        <dbReference type="EMBL" id="KYN07130.1"/>
    </source>
</evidence>
<dbReference type="InterPro" id="IPR017970">
    <property type="entry name" value="Homeobox_CS"/>
</dbReference>
<evidence type="ECO:0000256" key="9">
    <source>
        <dbReference type="ARBA" id="ARBA00061143"/>
    </source>
</evidence>
<evidence type="ECO:0000256" key="3">
    <source>
        <dbReference type="ARBA" id="ARBA00022725"/>
    </source>
</evidence>
<dbReference type="SUPFAM" id="SSF47413">
    <property type="entry name" value="lambda repressor-like DNA-binding domains"/>
    <property type="match status" value="1"/>
</dbReference>
<dbReference type="FunFam" id="1.10.10.60:FF:000230">
    <property type="entry name" value="POU domain protein"/>
    <property type="match status" value="1"/>
</dbReference>
<dbReference type="PROSITE" id="PS00027">
    <property type="entry name" value="HOMEOBOX_1"/>
    <property type="match status" value="1"/>
</dbReference>
<dbReference type="AlphaFoldDB" id="A0A151INS7"/>
<evidence type="ECO:0000256" key="8">
    <source>
        <dbReference type="ARBA" id="ARBA00023242"/>
    </source>
</evidence>
<feature type="region of interest" description="Disordered" evidence="13">
    <location>
        <begin position="152"/>
        <end position="197"/>
    </location>
</feature>
<keyword evidence="7 12" id="KW-0804">Transcription</keyword>
<protein>
    <recommendedName>
        <fullName evidence="12">POU domain protein</fullName>
    </recommendedName>
</protein>
<dbReference type="PROSITE" id="PS00465">
    <property type="entry name" value="POU_2"/>
    <property type="match status" value="1"/>
</dbReference>
<dbReference type="PROSITE" id="PS51179">
    <property type="entry name" value="POU_3"/>
    <property type="match status" value="1"/>
</dbReference>
<dbReference type="Proteomes" id="UP000078542">
    <property type="component" value="Unassembled WGS sequence"/>
</dbReference>
<dbReference type="Gene3D" id="1.10.260.40">
    <property type="entry name" value="lambda repressor-like DNA-binding domains"/>
    <property type="match status" value="1"/>
</dbReference>
<dbReference type="FunFam" id="1.10.260.40:FF:000007">
    <property type="entry name" value="POU domain protein"/>
    <property type="match status" value="1"/>
</dbReference>
<evidence type="ECO:0000256" key="7">
    <source>
        <dbReference type="ARBA" id="ARBA00023163"/>
    </source>
</evidence>
<dbReference type="InterPro" id="IPR010982">
    <property type="entry name" value="Lambda_DNA-bd_dom_sf"/>
</dbReference>
<dbReference type="CDD" id="cd00086">
    <property type="entry name" value="homeodomain"/>
    <property type="match status" value="1"/>
</dbReference>
<reference evidence="16 17" key="1">
    <citation type="submission" date="2016-03" db="EMBL/GenBank/DDBJ databases">
        <title>Cyphomyrmex costatus WGS genome.</title>
        <authorList>
            <person name="Nygaard S."/>
            <person name="Hu H."/>
            <person name="Boomsma J."/>
            <person name="Zhang G."/>
        </authorList>
    </citation>
    <scope>NUCLEOTIDE SEQUENCE [LARGE SCALE GENOMIC DNA]</scope>
    <source>
        <strain evidence="16">MS0001</strain>
        <tissue evidence="16">Whole body</tissue>
    </source>
</reference>
<evidence type="ECO:0000256" key="6">
    <source>
        <dbReference type="ARBA" id="ARBA00023155"/>
    </source>
</evidence>
<evidence type="ECO:0000256" key="2">
    <source>
        <dbReference type="ARBA" id="ARBA00022606"/>
    </source>
</evidence>
<dbReference type="InterPro" id="IPR009057">
    <property type="entry name" value="Homeodomain-like_sf"/>
</dbReference>
<dbReference type="SUPFAM" id="SSF46689">
    <property type="entry name" value="Homeodomain-like"/>
    <property type="match status" value="1"/>
</dbReference>
<dbReference type="GO" id="GO:0000978">
    <property type="term" value="F:RNA polymerase II cis-regulatory region sequence-specific DNA binding"/>
    <property type="evidence" value="ECO:0007669"/>
    <property type="project" value="TreeGrafter"/>
</dbReference>
<evidence type="ECO:0000256" key="4">
    <source>
        <dbReference type="ARBA" id="ARBA00023015"/>
    </source>
</evidence>
<feature type="domain" description="Homeobox" evidence="14">
    <location>
        <begin position="531"/>
        <end position="591"/>
    </location>
</feature>
<keyword evidence="3" id="KW-0552">Olfaction</keyword>
<dbReference type="SMART" id="SM00352">
    <property type="entry name" value="POU"/>
    <property type="match status" value="1"/>
</dbReference>
<feature type="region of interest" description="Disordered" evidence="13">
    <location>
        <begin position="515"/>
        <end position="541"/>
    </location>
</feature>
<dbReference type="STRING" id="456900.A0A151INS7"/>
<comment type="similarity">
    <text evidence="9">Belongs to the POU transcription factor family. Class-4 subfamily.</text>
</comment>
<dbReference type="Gene3D" id="1.10.10.60">
    <property type="entry name" value="Homeodomain-like"/>
    <property type="match status" value="1"/>
</dbReference>
<evidence type="ECO:0000259" key="15">
    <source>
        <dbReference type="PROSITE" id="PS51179"/>
    </source>
</evidence>
<evidence type="ECO:0000313" key="17">
    <source>
        <dbReference type="Proteomes" id="UP000078542"/>
    </source>
</evidence>
<feature type="domain" description="POU-specific" evidence="15">
    <location>
        <begin position="435"/>
        <end position="512"/>
    </location>
</feature>
<dbReference type="Pfam" id="PF00157">
    <property type="entry name" value="Pou"/>
    <property type="match status" value="1"/>
</dbReference>
<comment type="subcellular location">
    <subcellularLocation>
        <location evidence="1 10 11">Nucleus</location>
    </subcellularLocation>
</comment>
<dbReference type="InterPro" id="IPR001356">
    <property type="entry name" value="HD"/>
</dbReference>
<gene>
    <name evidence="16" type="ORF">ALC62_01938</name>
</gene>
<dbReference type="GO" id="GO:0045944">
    <property type="term" value="P:positive regulation of transcription by RNA polymerase II"/>
    <property type="evidence" value="ECO:0007669"/>
    <property type="project" value="UniProtKB-ARBA"/>
</dbReference>
<dbReference type="PRINTS" id="PR00028">
    <property type="entry name" value="POUDOMAIN"/>
</dbReference>
<evidence type="ECO:0000256" key="1">
    <source>
        <dbReference type="ARBA" id="ARBA00004123"/>
    </source>
</evidence>
<evidence type="ECO:0000256" key="12">
    <source>
        <dbReference type="RuleBase" id="RU361194"/>
    </source>
</evidence>
<dbReference type="PROSITE" id="PS50071">
    <property type="entry name" value="HOMEOBOX_2"/>
    <property type="match status" value="1"/>
</dbReference>
<feature type="compositionally biased region" description="Polar residues" evidence="13">
    <location>
        <begin position="101"/>
        <end position="115"/>
    </location>
</feature>
<keyword evidence="17" id="KW-1185">Reference proteome</keyword>
<dbReference type="PROSITE" id="PS00035">
    <property type="entry name" value="POU_1"/>
    <property type="match status" value="1"/>
</dbReference>
<dbReference type="PANTHER" id="PTHR11636:SF70">
    <property type="entry name" value="INHIBITORY POU PROTEIN"/>
    <property type="match status" value="1"/>
</dbReference>
<name>A0A151INS7_9HYME</name>
<keyword evidence="4" id="KW-0805">Transcription regulation</keyword>
<accession>A0A151INS7</accession>
<organism evidence="16 17">
    <name type="scientific">Cyphomyrmex costatus</name>
    <dbReference type="NCBI Taxonomy" id="456900"/>
    <lineage>
        <taxon>Eukaryota</taxon>
        <taxon>Metazoa</taxon>
        <taxon>Ecdysozoa</taxon>
        <taxon>Arthropoda</taxon>
        <taxon>Hexapoda</taxon>
        <taxon>Insecta</taxon>
        <taxon>Pterygota</taxon>
        <taxon>Neoptera</taxon>
        <taxon>Endopterygota</taxon>
        <taxon>Hymenoptera</taxon>
        <taxon>Apocrita</taxon>
        <taxon>Aculeata</taxon>
        <taxon>Formicoidea</taxon>
        <taxon>Formicidae</taxon>
        <taxon>Myrmicinae</taxon>
        <taxon>Cyphomyrmex</taxon>
    </lineage>
</organism>
<dbReference type="EMBL" id="KQ976914">
    <property type="protein sequence ID" value="KYN07130.1"/>
    <property type="molecule type" value="Genomic_DNA"/>
</dbReference>
<dbReference type="PANTHER" id="PTHR11636">
    <property type="entry name" value="POU DOMAIN"/>
    <property type="match status" value="1"/>
</dbReference>
<keyword evidence="6 10" id="KW-0371">Homeobox</keyword>
<keyword evidence="2" id="KW-0716">Sensory transduction</keyword>
<evidence type="ECO:0000256" key="10">
    <source>
        <dbReference type="PROSITE-ProRule" id="PRU00108"/>
    </source>
</evidence>
<dbReference type="InterPro" id="IPR050255">
    <property type="entry name" value="POU_domain_TF"/>
</dbReference>
<feature type="region of interest" description="Disordered" evidence="13">
    <location>
        <begin position="96"/>
        <end position="115"/>
    </location>
</feature>
<keyword evidence="8 10" id="KW-0539">Nucleus</keyword>